<dbReference type="EC" id="3.1.4.11" evidence="1 7"/>
<proteinExistence type="predicted"/>
<dbReference type="Pfam" id="PF00388">
    <property type="entry name" value="PI-PLC-X"/>
    <property type="match status" value="1"/>
</dbReference>
<reference evidence="12 13" key="1">
    <citation type="submission" date="2024-10" db="EMBL/GenBank/DDBJ databases">
        <title>Updated reference genomes for cyclostephanoid diatoms.</title>
        <authorList>
            <person name="Roberts W.R."/>
            <person name="Alverson A.J."/>
        </authorList>
    </citation>
    <scope>NUCLEOTIDE SEQUENCE [LARGE SCALE GENOMIC DNA]</scope>
    <source>
        <strain evidence="12 13">AJA232-27</strain>
    </source>
</reference>
<dbReference type="SMART" id="SM00148">
    <property type="entry name" value="PLCXc"/>
    <property type="match status" value="1"/>
</dbReference>
<keyword evidence="5 7" id="KW-0443">Lipid metabolism</keyword>
<dbReference type="SMART" id="SM00239">
    <property type="entry name" value="C2"/>
    <property type="match status" value="1"/>
</dbReference>
<feature type="domain" description="C2" evidence="9">
    <location>
        <begin position="741"/>
        <end position="876"/>
    </location>
</feature>
<dbReference type="CDD" id="cd08558">
    <property type="entry name" value="PI-PLCc_eukaryota"/>
    <property type="match status" value="1"/>
</dbReference>
<dbReference type="Pfam" id="PF00168">
    <property type="entry name" value="C2"/>
    <property type="match status" value="1"/>
</dbReference>
<dbReference type="PROSITE" id="PS50004">
    <property type="entry name" value="C2"/>
    <property type="match status" value="1"/>
</dbReference>
<evidence type="ECO:0000313" key="13">
    <source>
        <dbReference type="Proteomes" id="UP001530293"/>
    </source>
</evidence>
<evidence type="ECO:0000256" key="4">
    <source>
        <dbReference type="ARBA" id="ARBA00022963"/>
    </source>
</evidence>
<dbReference type="EMBL" id="JALLBG020000146">
    <property type="protein sequence ID" value="KAL3761877.1"/>
    <property type="molecule type" value="Genomic_DNA"/>
</dbReference>
<dbReference type="PRINTS" id="PR00390">
    <property type="entry name" value="PHPHLIPASEC"/>
</dbReference>
<dbReference type="Gene3D" id="2.30.29.30">
    <property type="entry name" value="Pleckstrin-homology domain (PH domain)/Phosphotyrosine-binding domain (PTB)"/>
    <property type="match status" value="1"/>
</dbReference>
<dbReference type="FunFam" id="3.20.20.190:FF:000039">
    <property type="entry name" value="Phosphoinositide phospholipase C"/>
    <property type="match status" value="1"/>
</dbReference>
<dbReference type="AlphaFoldDB" id="A0ABD3ME51"/>
<feature type="compositionally biased region" description="Polar residues" evidence="8">
    <location>
        <begin position="17"/>
        <end position="41"/>
    </location>
</feature>
<dbReference type="SMART" id="SM00149">
    <property type="entry name" value="PLCYc"/>
    <property type="match status" value="1"/>
</dbReference>
<evidence type="ECO:0000256" key="6">
    <source>
        <dbReference type="ARBA" id="ARBA00023224"/>
    </source>
</evidence>
<dbReference type="InterPro" id="IPR017946">
    <property type="entry name" value="PLC-like_Pdiesterase_TIM-brl"/>
</dbReference>
<dbReference type="Gene3D" id="1.10.238.10">
    <property type="entry name" value="EF-hand"/>
    <property type="match status" value="1"/>
</dbReference>
<keyword evidence="13" id="KW-1185">Reference proteome</keyword>
<dbReference type="PROSITE" id="PS50007">
    <property type="entry name" value="PIPLC_X_DOMAIN"/>
    <property type="match status" value="1"/>
</dbReference>
<sequence length="903" mass="101090">MFGSTFPRLLNYGGGRSNNPQDVHAVTSPTNSPHQHQRSNFKSALEHIPVPESFYRGLHVFKVNAKGKLEPVTLTISNDKFIISVLPRPLKLERNSSNGVGGGIGISGRSISSSSNSLIRPGILSRGRSNNNSVGSTTGSIGTLNSIDGMESITGGGLALNINGTATIDIGSIDRIQSGQNTLLFEKARQRDKKQTMAQRTLSGIPLLEESRSFSLIFRGAKTLDIMVDEGVDREMILYVLNSIVTEYGRAKTKVGNEVLLLRYIWNDVDRDDSNTINEKEMGEMLNRINFQVEKKNHSAVYQTFAKTLGLSKEQRKAGLTFDQCVTLLHKTKRDSWQVKPVKQLFYDIFGQYMNNNKVRKKVSAESFLNRFLQPVQGEEGRTIDDVMKIFSGLHELELADVANHITQPNYISLEQFEAYLLSRGNDIFNPEREKMNKSCMTKPLSEYWINSSHNTYLTGHQLTGLSSVEMYSKALYRGCRCIELDIWDGGRDELTGSPIPVVYHGHTMTSKILFEDIIKAIQVFLMLHPKTYPLILSLENHCSVPFQQIMASQLKSILGDQLFVPDESALKGPLPSPLHLRGKVLLKGRRTVGANDDYEYDSDADDELTELQSVWTDKTTVTGKTHKSVKIAPELTKLTFLHGTKFHTWEESMSSLPHHMHSFSESRVMTLFKRNQQQKWVIYNQTHMSRAFPSGTRIDSSNFSPILAWSAGCQMAALNIQTPDEALFVNGGRFRENGGVGYVLKPSILMMKEEIEPRSTHLKVKILSGSCLPKPKGLSFGECINPYVKITLFDCHDGKEVYSSQATKAVFNNGFSPIWNFEDTFHLDVKNSSVAVMQFTVWNKNSLPKDDEVIASASVPISCMRQGIRSVQLFDENMTRSGAFDFASLLVLVTIEHGQAEI</sequence>
<protein>
    <recommendedName>
        <fullName evidence="1 7">Phosphoinositide phospholipase C</fullName>
        <ecNumber evidence="1 7">3.1.4.11</ecNumber>
    </recommendedName>
</protein>
<dbReference type="InterPro" id="IPR001192">
    <property type="entry name" value="PI-PLC_fam"/>
</dbReference>
<dbReference type="InterPro" id="IPR000909">
    <property type="entry name" value="PLipase_C_PInositol-sp_X_dom"/>
</dbReference>
<dbReference type="PROSITE" id="PS50222">
    <property type="entry name" value="EF_HAND_2"/>
    <property type="match status" value="1"/>
</dbReference>
<evidence type="ECO:0000256" key="8">
    <source>
        <dbReference type="SAM" id="MobiDB-lite"/>
    </source>
</evidence>
<dbReference type="InterPro" id="IPR000008">
    <property type="entry name" value="C2_dom"/>
</dbReference>
<evidence type="ECO:0000313" key="12">
    <source>
        <dbReference type="EMBL" id="KAL3761877.1"/>
    </source>
</evidence>
<evidence type="ECO:0000259" key="11">
    <source>
        <dbReference type="PROSITE" id="PS50222"/>
    </source>
</evidence>
<dbReference type="PROSITE" id="PS50008">
    <property type="entry name" value="PIPLC_Y_DOMAIN"/>
    <property type="match status" value="1"/>
</dbReference>
<name>A0ABD3ME51_9STRA</name>
<evidence type="ECO:0000256" key="3">
    <source>
        <dbReference type="ARBA" id="ARBA00022837"/>
    </source>
</evidence>
<feature type="region of interest" description="Disordered" evidence="8">
    <location>
        <begin position="13"/>
        <end position="41"/>
    </location>
</feature>
<feature type="domain" description="EF-hand" evidence="11">
    <location>
        <begin position="257"/>
        <end position="292"/>
    </location>
</feature>
<dbReference type="InterPro" id="IPR035892">
    <property type="entry name" value="C2_domain_sf"/>
</dbReference>
<evidence type="ECO:0000259" key="10">
    <source>
        <dbReference type="PROSITE" id="PS50008"/>
    </source>
</evidence>
<evidence type="ECO:0000256" key="7">
    <source>
        <dbReference type="RuleBase" id="RU361133"/>
    </source>
</evidence>
<dbReference type="GO" id="GO:0016042">
    <property type="term" value="P:lipid catabolic process"/>
    <property type="evidence" value="ECO:0007669"/>
    <property type="project" value="UniProtKB-KW"/>
</dbReference>
<evidence type="ECO:0000256" key="1">
    <source>
        <dbReference type="ARBA" id="ARBA00012368"/>
    </source>
</evidence>
<evidence type="ECO:0000256" key="5">
    <source>
        <dbReference type="ARBA" id="ARBA00023098"/>
    </source>
</evidence>
<evidence type="ECO:0000256" key="2">
    <source>
        <dbReference type="ARBA" id="ARBA00022801"/>
    </source>
</evidence>
<feature type="region of interest" description="Disordered" evidence="8">
    <location>
        <begin position="122"/>
        <end position="141"/>
    </location>
</feature>
<keyword evidence="6" id="KW-0807">Transducer</keyword>
<dbReference type="PROSITE" id="PS00018">
    <property type="entry name" value="EF_HAND_1"/>
    <property type="match status" value="1"/>
</dbReference>
<dbReference type="PANTHER" id="PTHR10336:SF36">
    <property type="entry name" value="1-PHOSPHATIDYLINOSITOL 4,5-BISPHOSPHATE PHOSPHODIESTERASE BETA-4"/>
    <property type="match status" value="1"/>
</dbReference>
<dbReference type="InterPro" id="IPR011992">
    <property type="entry name" value="EF-hand-dom_pair"/>
</dbReference>
<dbReference type="InterPro" id="IPR011993">
    <property type="entry name" value="PH-like_dom_sf"/>
</dbReference>
<dbReference type="Proteomes" id="UP001530293">
    <property type="component" value="Unassembled WGS sequence"/>
</dbReference>
<dbReference type="Gene3D" id="3.20.20.190">
    <property type="entry name" value="Phosphatidylinositol (PI) phosphodiesterase"/>
    <property type="match status" value="1"/>
</dbReference>
<accession>A0ABD3ME51</accession>
<dbReference type="SUPFAM" id="SSF49562">
    <property type="entry name" value="C2 domain (Calcium/lipid-binding domain, CaLB)"/>
    <property type="match status" value="1"/>
</dbReference>
<feature type="domain" description="PI-PLC Y-box" evidence="10">
    <location>
        <begin position="639"/>
        <end position="750"/>
    </location>
</feature>
<dbReference type="SUPFAM" id="SSF47473">
    <property type="entry name" value="EF-hand"/>
    <property type="match status" value="1"/>
</dbReference>
<dbReference type="InterPro" id="IPR018247">
    <property type="entry name" value="EF_Hand_1_Ca_BS"/>
</dbReference>
<dbReference type="PANTHER" id="PTHR10336">
    <property type="entry name" value="PHOSPHOINOSITIDE-SPECIFIC PHOSPHOLIPASE C FAMILY PROTEIN"/>
    <property type="match status" value="1"/>
</dbReference>
<dbReference type="InterPro" id="IPR002048">
    <property type="entry name" value="EF_hand_dom"/>
</dbReference>
<dbReference type="SUPFAM" id="SSF51695">
    <property type="entry name" value="PLC-like phosphodiesterases"/>
    <property type="match status" value="1"/>
</dbReference>
<dbReference type="CDD" id="cd00275">
    <property type="entry name" value="C2_PLC_like"/>
    <property type="match status" value="1"/>
</dbReference>
<evidence type="ECO:0000259" key="9">
    <source>
        <dbReference type="PROSITE" id="PS50004"/>
    </source>
</evidence>
<dbReference type="Pfam" id="PF00387">
    <property type="entry name" value="PI-PLC-Y"/>
    <property type="match status" value="1"/>
</dbReference>
<dbReference type="Gene3D" id="2.60.40.150">
    <property type="entry name" value="C2 domain"/>
    <property type="match status" value="1"/>
</dbReference>
<keyword evidence="3" id="KW-0106">Calcium</keyword>
<organism evidence="12 13">
    <name type="scientific">Discostella pseudostelligera</name>
    <dbReference type="NCBI Taxonomy" id="259834"/>
    <lineage>
        <taxon>Eukaryota</taxon>
        <taxon>Sar</taxon>
        <taxon>Stramenopiles</taxon>
        <taxon>Ochrophyta</taxon>
        <taxon>Bacillariophyta</taxon>
        <taxon>Coscinodiscophyceae</taxon>
        <taxon>Thalassiosirophycidae</taxon>
        <taxon>Stephanodiscales</taxon>
        <taxon>Stephanodiscaceae</taxon>
        <taxon>Discostella</taxon>
    </lineage>
</organism>
<dbReference type="InterPro" id="IPR001711">
    <property type="entry name" value="PLipase_C_Pinositol-sp_Y"/>
</dbReference>
<gene>
    <name evidence="12" type="ORF">ACHAWU_009042</name>
</gene>
<dbReference type="GO" id="GO:0004435">
    <property type="term" value="F:phosphatidylinositol-4,5-bisphosphate phospholipase C activity"/>
    <property type="evidence" value="ECO:0007669"/>
    <property type="project" value="UniProtKB-EC"/>
</dbReference>
<dbReference type="GO" id="GO:0007165">
    <property type="term" value="P:signal transduction"/>
    <property type="evidence" value="ECO:0007669"/>
    <property type="project" value="UniProtKB-KW"/>
</dbReference>
<keyword evidence="2 7" id="KW-0378">Hydrolase</keyword>
<keyword evidence="4 7" id="KW-0442">Lipid degradation</keyword>
<comment type="caution">
    <text evidence="12">The sequence shown here is derived from an EMBL/GenBank/DDBJ whole genome shotgun (WGS) entry which is preliminary data.</text>
</comment>
<comment type="catalytic activity">
    <reaction evidence="7">
        <text>a 1,2-diacyl-sn-glycero-3-phospho-(1D-myo-inositol-4,5-bisphosphate) + H2O = 1D-myo-inositol 1,4,5-trisphosphate + a 1,2-diacyl-sn-glycerol + H(+)</text>
        <dbReference type="Rhea" id="RHEA:33179"/>
        <dbReference type="ChEBI" id="CHEBI:15377"/>
        <dbReference type="ChEBI" id="CHEBI:15378"/>
        <dbReference type="ChEBI" id="CHEBI:17815"/>
        <dbReference type="ChEBI" id="CHEBI:58456"/>
        <dbReference type="ChEBI" id="CHEBI:203600"/>
        <dbReference type="EC" id="3.1.4.11"/>
    </reaction>
</comment>